<dbReference type="GO" id="GO:0016020">
    <property type="term" value="C:membrane"/>
    <property type="evidence" value="ECO:0007669"/>
    <property type="project" value="UniProtKB-SubCell"/>
</dbReference>
<name>E4RV06_LEAB4</name>
<organism evidence="13 14">
    <name type="scientific">Leadbetterella byssophila (strain DSM 17132 / JCM 16389 / KACC 11308 / NBRC 106382 / 4M15)</name>
    <dbReference type="NCBI Taxonomy" id="649349"/>
    <lineage>
        <taxon>Bacteria</taxon>
        <taxon>Pseudomonadati</taxon>
        <taxon>Bacteroidota</taxon>
        <taxon>Cytophagia</taxon>
        <taxon>Cytophagales</taxon>
        <taxon>Leadbetterellaceae</taxon>
        <taxon>Leadbetterella</taxon>
    </lineage>
</organism>
<dbReference type="InterPro" id="IPR050450">
    <property type="entry name" value="COX15/CtaA_HemeA_synthase"/>
</dbReference>
<keyword evidence="5 12" id="KW-1133">Transmembrane helix</keyword>
<reference evidence="13 14" key="2">
    <citation type="journal article" date="2011" name="Stand. Genomic Sci.">
        <title>Complete genome sequence of Leadbetterella byssophila type strain (4M15).</title>
        <authorList>
            <person name="Abt B."/>
            <person name="Teshima H."/>
            <person name="Lucas S."/>
            <person name="Lapidus A."/>
            <person name="Del Rio T.G."/>
            <person name="Nolan M."/>
            <person name="Tice H."/>
            <person name="Cheng J.F."/>
            <person name="Pitluck S."/>
            <person name="Liolios K."/>
            <person name="Pagani I."/>
            <person name="Ivanova N."/>
            <person name="Mavromatis K."/>
            <person name="Pati A."/>
            <person name="Tapia R."/>
            <person name="Han C."/>
            <person name="Goodwin L."/>
            <person name="Chen A."/>
            <person name="Palaniappan K."/>
            <person name="Land M."/>
            <person name="Hauser L."/>
            <person name="Chang Y.J."/>
            <person name="Jeffries C.D."/>
            <person name="Rohde M."/>
            <person name="Goker M."/>
            <person name="Tindall B.J."/>
            <person name="Detter J.C."/>
            <person name="Woyke T."/>
            <person name="Bristow J."/>
            <person name="Eisen J.A."/>
            <person name="Markowitz V."/>
            <person name="Hugenholtz P."/>
            <person name="Klenk H.P."/>
            <person name="Kyrpides N.C."/>
        </authorList>
    </citation>
    <scope>NUCLEOTIDE SEQUENCE [LARGE SCALE GENOMIC DNA]</scope>
    <source>
        <strain evidence="14">DSM 17132 / JCM 16389 / KACC 11308 / NBRC 106382 / 4M15</strain>
    </source>
</reference>
<dbReference type="GO" id="GO:0006784">
    <property type="term" value="P:heme A biosynthetic process"/>
    <property type="evidence" value="ECO:0007669"/>
    <property type="project" value="InterPro"/>
</dbReference>
<feature type="transmembrane region" description="Helical" evidence="12">
    <location>
        <begin position="179"/>
        <end position="198"/>
    </location>
</feature>
<dbReference type="PANTHER" id="PTHR35457">
    <property type="entry name" value="HEME A SYNTHASE"/>
    <property type="match status" value="1"/>
</dbReference>
<feature type="transmembrane region" description="Helical" evidence="12">
    <location>
        <begin position="287"/>
        <end position="307"/>
    </location>
</feature>
<feature type="transmembrane region" description="Helical" evidence="12">
    <location>
        <begin position="140"/>
        <end position="159"/>
    </location>
</feature>
<keyword evidence="14" id="KW-1185">Reference proteome</keyword>
<feature type="transmembrane region" description="Helical" evidence="12">
    <location>
        <begin position="225"/>
        <end position="246"/>
    </location>
</feature>
<evidence type="ECO:0000256" key="7">
    <source>
        <dbReference type="ARBA" id="ARBA00023004"/>
    </source>
</evidence>
<dbReference type="GO" id="GO:0046872">
    <property type="term" value="F:metal ion binding"/>
    <property type="evidence" value="ECO:0007669"/>
    <property type="project" value="UniProtKB-KW"/>
</dbReference>
<protein>
    <submittedName>
        <fullName evidence="13">Cytochrome oxidase assembly</fullName>
    </submittedName>
</protein>
<dbReference type="RefSeq" id="WP_013408932.1">
    <property type="nucleotide sequence ID" value="NC_014655.1"/>
</dbReference>
<evidence type="ECO:0000256" key="2">
    <source>
        <dbReference type="ARBA" id="ARBA00022475"/>
    </source>
</evidence>
<accession>E4RV06</accession>
<evidence type="ECO:0000256" key="4">
    <source>
        <dbReference type="ARBA" id="ARBA00022723"/>
    </source>
</evidence>
<evidence type="ECO:0000256" key="11">
    <source>
        <dbReference type="ARBA" id="ARBA00023444"/>
    </source>
</evidence>
<dbReference type="Pfam" id="PF02628">
    <property type="entry name" value="COX15-CtaA"/>
    <property type="match status" value="1"/>
</dbReference>
<evidence type="ECO:0000256" key="1">
    <source>
        <dbReference type="ARBA" id="ARBA00004141"/>
    </source>
</evidence>
<comment type="pathway">
    <text evidence="11">Porphyrin-containing compound metabolism.</text>
</comment>
<keyword evidence="7" id="KW-0408">Iron</keyword>
<dbReference type="OrthoDB" id="1447144at2"/>
<proteinExistence type="predicted"/>
<keyword evidence="8" id="KW-0350">Heme biosynthesis</keyword>
<keyword evidence="2" id="KW-1003">Cell membrane</keyword>
<dbReference type="STRING" id="649349.Lbys_2192"/>
<gene>
    <name evidence="13" type="ordered locus">Lbys_2192</name>
</gene>
<keyword evidence="4" id="KW-0479">Metal-binding</keyword>
<keyword evidence="3 12" id="KW-0812">Transmembrane</keyword>
<dbReference type="GO" id="GO:0016491">
    <property type="term" value="F:oxidoreductase activity"/>
    <property type="evidence" value="ECO:0007669"/>
    <property type="project" value="UniProtKB-KW"/>
</dbReference>
<feature type="transmembrane region" description="Helical" evidence="12">
    <location>
        <begin position="109"/>
        <end position="128"/>
    </location>
</feature>
<dbReference type="eggNOG" id="COG1612">
    <property type="taxonomic scope" value="Bacteria"/>
</dbReference>
<dbReference type="KEGG" id="lby:Lbys_2192"/>
<reference key="1">
    <citation type="submission" date="2010-11" db="EMBL/GenBank/DDBJ databases">
        <title>The complete genome of Leadbetterella byssophila DSM 17132.</title>
        <authorList>
            <consortium name="US DOE Joint Genome Institute (JGI-PGF)"/>
            <person name="Lucas S."/>
            <person name="Copeland A."/>
            <person name="Lapidus A."/>
            <person name="Glavina del Rio T."/>
            <person name="Dalin E."/>
            <person name="Tice H."/>
            <person name="Bruce D."/>
            <person name="Goodwin L."/>
            <person name="Pitluck S."/>
            <person name="Kyrpides N."/>
            <person name="Mavromatis K."/>
            <person name="Ivanova N."/>
            <person name="Teshima H."/>
            <person name="Brettin T."/>
            <person name="Detter J.C."/>
            <person name="Han C."/>
            <person name="Tapia R."/>
            <person name="Land M."/>
            <person name="Hauser L."/>
            <person name="Markowitz V."/>
            <person name="Cheng J.-F."/>
            <person name="Hugenholtz P."/>
            <person name="Woyke T."/>
            <person name="Wu D."/>
            <person name="Tindall B."/>
            <person name="Pomrenke H.G."/>
            <person name="Brambilla E."/>
            <person name="Klenk H.-P."/>
            <person name="Eisen J.A."/>
        </authorList>
    </citation>
    <scope>NUCLEOTIDE SEQUENCE [LARGE SCALE GENOMIC DNA]</scope>
    <source>
        <strain>DSM 17132</strain>
    </source>
</reference>
<evidence type="ECO:0000256" key="8">
    <source>
        <dbReference type="ARBA" id="ARBA00023133"/>
    </source>
</evidence>
<dbReference type="InterPro" id="IPR003780">
    <property type="entry name" value="COX15/CtaA_fam"/>
</dbReference>
<feature type="transmembrane region" description="Helical" evidence="12">
    <location>
        <begin position="258"/>
        <end position="281"/>
    </location>
</feature>
<dbReference type="HOGENOM" id="CLU_041525_1_0_10"/>
<evidence type="ECO:0000256" key="10">
    <source>
        <dbReference type="ARBA" id="ARBA00023157"/>
    </source>
</evidence>
<feature type="transmembrane region" description="Helical" evidence="12">
    <location>
        <begin position="80"/>
        <end position="102"/>
    </location>
</feature>
<dbReference type="Proteomes" id="UP000007435">
    <property type="component" value="Chromosome"/>
</dbReference>
<evidence type="ECO:0000256" key="3">
    <source>
        <dbReference type="ARBA" id="ARBA00022692"/>
    </source>
</evidence>
<sequence>MRSFRKFAVITIVAVIFLIFVGGFVRATGSGMGCPDWPRCFGRWIPPTSIDQLPANYQEIFGAKLKGEVEFNATKTWTEYINRLVGASVGIFIFITVILAYRTQTDRKIFYICLLSFFLVSFEGWLGAKVVATELAPGMITLHMVVAVIILGLLIWAVLHSYSDTSFHTGKEQKSDLLFLLMMALFITIGQIIFGTQIREGIDHAQRLLGDHNRSLWVQEVKGKVVFHAILSIGILVLHGLIYKKVKSRFEGKVLRRFASWALILVILEMLSGTLLSLAGFPAALQPLHLTFSTVIVAIQFILYFILAKRSK</sequence>
<evidence type="ECO:0000313" key="14">
    <source>
        <dbReference type="Proteomes" id="UP000007435"/>
    </source>
</evidence>
<feature type="transmembrane region" description="Helical" evidence="12">
    <location>
        <begin position="7"/>
        <end position="27"/>
    </location>
</feature>
<evidence type="ECO:0000256" key="5">
    <source>
        <dbReference type="ARBA" id="ARBA00022989"/>
    </source>
</evidence>
<evidence type="ECO:0000256" key="9">
    <source>
        <dbReference type="ARBA" id="ARBA00023136"/>
    </source>
</evidence>
<evidence type="ECO:0000256" key="6">
    <source>
        <dbReference type="ARBA" id="ARBA00023002"/>
    </source>
</evidence>
<dbReference type="EMBL" id="CP002305">
    <property type="protein sequence ID" value="ADQ17886.1"/>
    <property type="molecule type" value="Genomic_DNA"/>
</dbReference>
<keyword evidence="6" id="KW-0560">Oxidoreductase</keyword>
<comment type="subcellular location">
    <subcellularLocation>
        <location evidence="1">Membrane</location>
        <topology evidence="1">Multi-pass membrane protein</topology>
    </subcellularLocation>
</comment>
<evidence type="ECO:0000313" key="13">
    <source>
        <dbReference type="EMBL" id="ADQ17886.1"/>
    </source>
</evidence>
<keyword evidence="10" id="KW-1015">Disulfide bond</keyword>
<evidence type="ECO:0000256" key="12">
    <source>
        <dbReference type="SAM" id="Phobius"/>
    </source>
</evidence>
<dbReference type="PANTHER" id="PTHR35457:SF1">
    <property type="entry name" value="HEME A SYNTHASE"/>
    <property type="match status" value="1"/>
</dbReference>
<dbReference type="AlphaFoldDB" id="E4RV06"/>
<keyword evidence="9 12" id="KW-0472">Membrane</keyword>